<dbReference type="PIRSF" id="PIRSF033913">
    <property type="entry name" value="S-S_format_DsbB"/>
    <property type="match status" value="1"/>
</dbReference>
<feature type="transmembrane region" description="Helical" evidence="5">
    <location>
        <begin position="21"/>
        <end position="40"/>
    </location>
</feature>
<dbReference type="Proteomes" id="UP001202867">
    <property type="component" value="Unassembled WGS sequence"/>
</dbReference>
<evidence type="ECO:0000313" key="6">
    <source>
        <dbReference type="EMBL" id="MCK0207831.1"/>
    </source>
</evidence>
<dbReference type="Pfam" id="PF02600">
    <property type="entry name" value="DsbB"/>
    <property type="match status" value="1"/>
</dbReference>
<evidence type="ECO:0000256" key="5">
    <source>
        <dbReference type="SAM" id="Phobius"/>
    </source>
</evidence>
<dbReference type="EMBL" id="JALKCG010000002">
    <property type="protein sequence ID" value="MCK0207831.1"/>
    <property type="molecule type" value="Genomic_DNA"/>
</dbReference>
<evidence type="ECO:0000313" key="7">
    <source>
        <dbReference type="Proteomes" id="UP001202867"/>
    </source>
</evidence>
<keyword evidence="2 5" id="KW-0812">Transmembrane</keyword>
<feature type="transmembrane region" description="Helical" evidence="5">
    <location>
        <begin position="84"/>
        <end position="104"/>
    </location>
</feature>
<dbReference type="InterPro" id="IPR024199">
    <property type="entry name" value="Uncharacterised_DsbB"/>
</dbReference>
<keyword evidence="4 5" id="KW-0472">Membrane</keyword>
<name>A0ABT0DKM8_9HYPH</name>
<evidence type="ECO:0000256" key="3">
    <source>
        <dbReference type="ARBA" id="ARBA00022989"/>
    </source>
</evidence>
<comment type="caution">
    <text evidence="6">The sequence shown here is derived from an EMBL/GenBank/DDBJ whole genome shotgun (WGS) entry which is preliminary data.</text>
</comment>
<dbReference type="InterPro" id="IPR003752">
    <property type="entry name" value="DiS_bond_form_DsbB/BdbC"/>
</dbReference>
<evidence type="ECO:0000256" key="1">
    <source>
        <dbReference type="ARBA" id="ARBA00004141"/>
    </source>
</evidence>
<feature type="transmembrane region" description="Helical" evidence="5">
    <location>
        <begin position="60"/>
        <end position="77"/>
    </location>
</feature>
<protein>
    <submittedName>
        <fullName evidence="6">Disulfide bond formation protein B</fullName>
    </submittedName>
</protein>
<evidence type="ECO:0000256" key="2">
    <source>
        <dbReference type="ARBA" id="ARBA00022692"/>
    </source>
</evidence>
<comment type="subcellular location">
    <subcellularLocation>
        <location evidence="1">Membrane</location>
        <topology evidence="1">Multi-pass membrane protein</topology>
    </subcellularLocation>
</comment>
<proteinExistence type="predicted"/>
<dbReference type="InterPro" id="IPR023380">
    <property type="entry name" value="DsbB-like_sf"/>
</dbReference>
<gene>
    <name evidence="6" type="ORF">MWN33_07245</name>
</gene>
<accession>A0ABT0DKM8</accession>
<reference evidence="7" key="2">
    <citation type="submission" date="2023-07" db="EMBL/GenBank/DDBJ databases">
        <title>Ancylobacter moscoviensis sp. nov., facultatively methylotrophic bacteria from activated sludge and the reclassification of Starkeya novella (Starkey 1934) Kelly et al. 2000 as Ancylobacter novellus comb. nov., Starkeya koreensis Im et al. 2006 as Ancylobacter koreensis comb.nov., Angulomicrobium tetraedrale Vasil'eva et al. 1986 as Ancylobacter tetraedralis comb. nov., Angulomicrobium amanitiforme Fritz et al. 2004 as Ancylobacter amanitiformis comb. nov. and Methylorhabdus multivorans Doronina et al. 1996 as Ancylobacter multivorans comb. nov. and emended description of the genus Ancylobacter.</title>
        <authorList>
            <person name="Doronina N."/>
            <person name="Chemodurova A."/>
            <person name="Grouzdev D."/>
            <person name="Koziaeva V."/>
            <person name="Shi W."/>
            <person name="Wu L."/>
            <person name="Kaparullina E."/>
        </authorList>
    </citation>
    <scope>NUCLEOTIDE SEQUENCE [LARGE SCALE GENOMIC DNA]</scope>
    <source>
        <strain evidence="7">Jip08</strain>
    </source>
</reference>
<sequence length="176" mass="18169">MTASQTAAAPLSSPAVRNRQITAGLIVAVIGAGTLAGAWYFQLVVGLAPCPLCLEQRIPYYIGVPLALVGALLALVRRPGQARIAIVLAAMLMALGTFLAVYHAGIEWGLWAGPTACSGAGAGMENGNILGQLQQARVVRCDEAPWRLLGLSLAGYNAFIAAALTVVAMWGASARN</sequence>
<dbReference type="SUPFAM" id="SSF158442">
    <property type="entry name" value="DsbB-like"/>
    <property type="match status" value="1"/>
</dbReference>
<reference evidence="6 7" key="1">
    <citation type="submission" date="2022-04" db="EMBL/GenBank/DDBJ databases">
        <authorList>
            <person name="Grouzdev D.S."/>
            <person name="Pantiukh K.S."/>
            <person name="Krutkina M.S."/>
        </authorList>
    </citation>
    <scope>NUCLEOTIDE SEQUENCE [LARGE SCALE GENOMIC DNA]</scope>
    <source>
        <strain evidence="6 7">Jip08</strain>
    </source>
</reference>
<keyword evidence="3 5" id="KW-1133">Transmembrane helix</keyword>
<feature type="transmembrane region" description="Helical" evidence="5">
    <location>
        <begin position="153"/>
        <end position="172"/>
    </location>
</feature>
<organism evidence="6 7">
    <name type="scientific">Ancylobacter koreensis</name>
    <dbReference type="NCBI Taxonomy" id="266121"/>
    <lineage>
        <taxon>Bacteria</taxon>
        <taxon>Pseudomonadati</taxon>
        <taxon>Pseudomonadota</taxon>
        <taxon>Alphaproteobacteria</taxon>
        <taxon>Hyphomicrobiales</taxon>
        <taxon>Xanthobacteraceae</taxon>
        <taxon>Ancylobacter</taxon>
    </lineage>
</organism>
<evidence type="ECO:0000256" key="4">
    <source>
        <dbReference type="ARBA" id="ARBA00023136"/>
    </source>
</evidence>
<dbReference type="RefSeq" id="WP_247199831.1">
    <property type="nucleotide sequence ID" value="NZ_JALKCG010000002.1"/>
</dbReference>
<keyword evidence="7" id="KW-1185">Reference proteome</keyword>
<dbReference type="Gene3D" id="1.20.1550.10">
    <property type="entry name" value="DsbB-like"/>
    <property type="match status" value="1"/>
</dbReference>